<evidence type="ECO:0000256" key="1">
    <source>
        <dbReference type="ARBA" id="ARBA00004141"/>
    </source>
</evidence>
<sequence length="358" mass="39425">MKSFAKWYPVLMMIAIDQAFAISNILLKKIVSDGINLLVFITYRQSISALFLSPLAFFLERKNRPKLTVTILCHLFVSAIIGASATQYLFLLGIEYTSATFSCAFLNMVPVITFLMALPFGLEKVNVKCSSGRAKVVGALVCVGGAILLTVYKGVPLLHFASSPEQHVELIDSRVRIERWAIGSAALLVGTLCWSSWYLVQSRIGKRYPCQYSSTAIMACFSAVQSAALSSSIDRELSIWVLKGKTDIFIILYAGMVGTGLCFVGMSWCVKQRGPVFTAAFSPLVMIMAAMFEVPVLHEQLHLGSVIGSVTVIGGLYILLWGKDKDMQNQDTKTGDNDRKEQGQEFEVVKISVESQRI</sequence>
<keyword evidence="5 6" id="KW-0472">Membrane</keyword>
<feature type="transmembrane region" description="Helical" evidence="6">
    <location>
        <begin position="276"/>
        <end position="295"/>
    </location>
</feature>
<evidence type="ECO:0000313" key="8">
    <source>
        <dbReference type="EMBL" id="GFP92547.1"/>
    </source>
</evidence>
<feature type="transmembrane region" description="Helical" evidence="6">
    <location>
        <begin position="38"/>
        <end position="59"/>
    </location>
</feature>
<comment type="subcellular location">
    <subcellularLocation>
        <location evidence="1 6">Membrane</location>
        <topology evidence="1 6">Multi-pass membrane protein</topology>
    </subcellularLocation>
</comment>
<dbReference type="Pfam" id="PF00892">
    <property type="entry name" value="EamA"/>
    <property type="match status" value="2"/>
</dbReference>
<feature type="transmembrane region" description="Helical" evidence="6">
    <location>
        <begin position="96"/>
        <end position="122"/>
    </location>
</feature>
<feature type="transmembrane region" description="Helical" evidence="6">
    <location>
        <begin position="7"/>
        <end position="26"/>
    </location>
</feature>
<dbReference type="AlphaFoldDB" id="A0A830BWS9"/>
<feature type="transmembrane region" description="Helical" evidence="6">
    <location>
        <begin position="248"/>
        <end position="269"/>
    </location>
</feature>
<feature type="domain" description="EamA" evidence="7">
    <location>
        <begin position="183"/>
        <end position="320"/>
    </location>
</feature>
<evidence type="ECO:0000256" key="5">
    <source>
        <dbReference type="ARBA" id="ARBA00023136"/>
    </source>
</evidence>
<feature type="transmembrane region" description="Helical" evidence="6">
    <location>
        <begin position="212"/>
        <end position="228"/>
    </location>
</feature>
<accession>A0A830BWS9</accession>
<dbReference type="GO" id="GO:0016020">
    <property type="term" value="C:membrane"/>
    <property type="evidence" value="ECO:0007669"/>
    <property type="project" value="UniProtKB-SubCell"/>
</dbReference>
<gene>
    <name evidence="8" type="ORF">PHJA_001398900</name>
</gene>
<dbReference type="OrthoDB" id="1728340at2759"/>
<evidence type="ECO:0000259" key="7">
    <source>
        <dbReference type="Pfam" id="PF00892"/>
    </source>
</evidence>
<feature type="transmembrane region" description="Helical" evidence="6">
    <location>
        <begin position="301"/>
        <end position="320"/>
    </location>
</feature>
<evidence type="ECO:0000256" key="2">
    <source>
        <dbReference type="ARBA" id="ARBA00007635"/>
    </source>
</evidence>
<evidence type="ECO:0000313" key="9">
    <source>
        <dbReference type="Proteomes" id="UP000653305"/>
    </source>
</evidence>
<evidence type="ECO:0000256" key="4">
    <source>
        <dbReference type="ARBA" id="ARBA00022989"/>
    </source>
</evidence>
<dbReference type="GO" id="GO:0022857">
    <property type="term" value="F:transmembrane transporter activity"/>
    <property type="evidence" value="ECO:0007669"/>
    <property type="project" value="InterPro"/>
</dbReference>
<keyword evidence="4 6" id="KW-1133">Transmembrane helix</keyword>
<dbReference type="InterPro" id="IPR030184">
    <property type="entry name" value="WAT1-related"/>
</dbReference>
<comment type="similarity">
    <text evidence="2 6">Belongs to the drug/metabolite transporter (DMT) superfamily. Plant drug/metabolite exporter (P-DME) (TC 2.A.7.4) family.</text>
</comment>
<dbReference type="EMBL" id="BMAC01000282">
    <property type="protein sequence ID" value="GFP92547.1"/>
    <property type="molecule type" value="Genomic_DNA"/>
</dbReference>
<feature type="transmembrane region" description="Helical" evidence="6">
    <location>
        <begin position="134"/>
        <end position="152"/>
    </location>
</feature>
<evidence type="ECO:0000256" key="6">
    <source>
        <dbReference type="RuleBase" id="RU363077"/>
    </source>
</evidence>
<dbReference type="PANTHER" id="PTHR31218">
    <property type="entry name" value="WAT1-RELATED PROTEIN"/>
    <property type="match status" value="1"/>
</dbReference>
<organism evidence="8 9">
    <name type="scientific">Phtheirospermum japonicum</name>
    <dbReference type="NCBI Taxonomy" id="374723"/>
    <lineage>
        <taxon>Eukaryota</taxon>
        <taxon>Viridiplantae</taxon>
        <taxon>Streptophyta</taxon>
        <taxon>Embryophyta</taxon>
        <taxon>Tracheophyta</taxon>
        <taxon>Spermatophyta</taxon>
        <taxon>Magnoliopsida</taxon>
        <taxon>eudicotyledons</taxon>
        <taxon>Gunneridae</taxon>
        <taxon>Pentapetalae</taxon>
        <taxon>asterids</taxon>
        <taxon>lamiids</taxon>
        <taxon>Lamiales</taxon>
        <taxon>Orobanchaceae</taxon>
        <taxon>Orobanchaceae incertae sedis</taxon>
        <taxon>Phtheirospermum</taxon>
    </lineage>
</organism>
<proteinExistence type="inferred from homology"/>
<reference evidence="8" key="1">
    <citation type="submission" date="2020-07" db="EMBL/GenBank/DDBJ databases">
        <title>Ethylene signaling mediates host invasion by parasitic plants.</title>
        <authorList>
            <person name="Yoshida S."/>
        </authorList>
    </citation>
    <scope>NUCLEOTIDE SEQUENCE</scope>
    <source>
        <strain evidence="8">Okayama</strain>
    </source>
</reference>
<feature type="transmembrane region" description="Helical" evidence="6">
    <location>
        <begin position="180"/>
        <end position="200"/>
    </location>
</feature>
<name>A0A830BWS9_9LAMI</name>
<dbReference type="InterPro" id="IPR000620">
    <property type="entry name" value="EamA_dom"/>
</dbReference>
<dbReference type="InterPro" id="IPR037185">
    <property type="entry name" value="EmrE-like"/>
</dbReference>
<feature type="domain" description="EamA" evidence="7">
    <location>
        <begin position="10"/>
        <end position="150"/>
    </location>
</feature>
<keyword evidence="3 6" id="KW-0812">Transmembrane</keyword>
<evidence type="ECO:0000256" key="3">
    <source>
        <dbReference type="ARBA" id="ARBA00022692"/>
    </source>
</evidence>
<dbReference type="SUPFAM" id="SSF103481">
    <property type="entry name" value="Multidrug resistance efflux transporter EmrE"/>
    <property type="match status" value="2"/>
</dbReference>
<keyword evidence="9" id="KW-1185">Reference proteome</keyword>
<dbReference type="Proteomes" id="UP000653305">
    <property type="component" value="Unassembled WGS sequence"/>
</dbReference>
<comment type="caution">
    <text evidence="8">The sequence shown here is derived from an EMBL/GenBank/DDBJ whole genome shotgun (WGS) entry which is preliminary data.</text>
</comment>
<feature type="transmembrane region" description="Helical" evidence="6">
    <location>
        <begin position="71"/>
        <end position="90"/>
    </location>
</feature>
<protein>
    <recommendedName>
        <fullName evidence="6">WAT1-related protein</fullName>
    </recommendedName>
</protein>